<proteinExistence type="predicted"/>
<dbReference type="Proteomes" id="UP001420932">
    <property type="component" value="Unassembled WGS sequence"/>
</dbReference>
<name>A0AAP0L2S8_9MAGN</name>
<evidence type="ECO:0000313" key="3">
    <source>
        <dbReference type="EMBL" id="KAK9162603.1"/>
    </source>
</evidence>
<dbReference type="AlphaFoldDB" id="A0AAP0L2S8"/>
<evidence type="ECO:0000256" key="2">
    <source>
        <dbReference type="ARBA" id="ARBA00023033"/>
    </source>
</evidence>
<dbReference type="PANTHER" id="PTHR45934:SF1">
    <property type="entry name" value="OS04G0423100 PROTEIN"/>
    <property type="match status" value="1"/>
</dbReference>
<protein>
    <submittedName>
        <fullName evidence="3">Uncharacterized protein</fullName>
    </submittedName>
</protein>
<dbReference type="EMBL" id="JBBNAF010000002">
    <property type="protein sequence ID" value="KAK9162603.1"/>
    <property type="molecule type" value="Genomic_DNA"/>
</dbReference>
<keyword evidence="4" id="KW-1185">Reference proteome</keyword>
<evidence type="ECO:0000256" key="1">
    <source>
        <dbReference type="ARBA" id="ARBA00023002"/>
    </source>
</evidence>
<evidence type="ECO:0000313" key="4">
    <source>
        <dbReference type="Proteomes" id="UP001420932"/>
    </source>
</evidence>
<reference evidence="3 4" key="1">
    <citation type="submission" date="2024-01" db="EMBL/GenBank/DDBJ databases">
        <title>Genome assemblies of Stephania.</title>
        <authorList>
            <person name="Yang L."/>
        </authorList>
    </citation>
    <scope>NUCLEOTIDE SEQUENCE [LARGE SCALE GENOMIC DNA]</scope>
    <source>
        <strain evidence="3">YNDBR</strain>
        <tissue evidence="3">Leaf</tissue>
    </source>
</reference>
<dbReference type="PANTHER" id="PTHR45934">
    <property type="entry name" value="FAD/NAD(P)-BINDING OXIDOREDUCTASE FAMILY PROTEIN"/>
    <property type="match status" value="1"/>
</dbReference>
<comment type="caution">
    <text evidence="3">The sequence shown here is derived from an EMBL/GenBank/DDBJ whole genome shotgun (WGS) entry which is preliminary data.</text>
</comment>
<dbReference type="InterPro" id="IPR044560">
    <property type="entry name" value="MOase"/>
</dbReference>
<gene>
    <name evidence="3" type="ORF">Syun_003505</name>
</gene>
<keyword evidence="2" id="KW-0503">Monooxygenase</keyword>
<accession>A0AAP0L2S8</accession>
<organism evidence="3 4">
    <name type="scientific">Stephania yunnanensis</name>
    <dbReference type="NCBI Taxonomy" id="152371"/>
    <lineage>
        <taxon>Eukaryota</taxon>
        <taxon>Viridiplantae</taxon>
        <taxon>Streptophyta</taxon>
        <taxon>Embryophyta</taxon>
        <taxon>Tracheophyta</taxon>
        <taxon>Spermatophyta</taxon>
        <taxon>Magnoliopsida</taxon>
        <taxon>Ranunculales</taxon>
        <taxon>Menispermaceae</taxon>
        <taxon>Menispermoideae</taxon>
        <taxon>Cissampelideae</taxon>
        <taxon>Stephania</taxon>
    </lineage>
</organism>
<keyword evidence="1" id="KW-0560">Oxidoreductase</keyword>
<dbReference type="GO" id="GO:0004497">
    <property type="term" value="F:monooxygenase activity"/>
    <property type="evidence" value="ECO:0007669"/>
    <property type="project" value="UniProtKB-KW"/>
</dbReference>
<sequence>MIYGFYHQICVFLYSIHLQDDQIYKFSIIIANLFRSATSFTDSRNLNGVRTVHRKALLETLANELPIDAICYSSKLSRMETYTHKDSSIPILFMEDGTIIKAKDSFNTLMTHSYPAIPSSSPTKMNE</sequence>